<dbReference type="Pfam" id="PF05947">
    <property type="entry name" value="T6SS_TssF"/>
    <property type="match status" value="1"/>
</dbReference>
<dbReference type="NCBIfam" id="TIGR03359">
    <property type="entry name" value="VI_chp_6"/>
    <property type="match status" value="1"/>
</dbReference>
<dbReference type="PANTHER" id="PTHR35370">
    <property type="entry name" value="CYTOPLASMIC PROTEIN-RELATED-RELATED"/>
    <property type="match status" value="1"/>
</dbReference>
<organism evidence="1 2">
    <name type="scientific">Geomesophilobacter sediminis</name>
    <dbReference type="NCBI Taxonomy" id="2798584"/>
    <lineage>
        <taxon>Bacteria</taxon>
        <taxon>Pseudomonadati</taxon>
        <taxon>Thermodesulfobacteriota</taxon>
        <taxon>Desulfuromonadia</taxon>
        <taxon>Geobacterales</taxon>
        <taxon>Geobacteraceae</taxon>
        <taxon>Geomesophilobacter</taxon>
    </lineage>
</organism>
<protein>
    <submittedName>
        <fullName evidence="1">Type VI secretion system baseplate subunit TssF</fullName>
    </submittedName>
</protein>
<name>A0A8J7IXD2_9BACT</name>
<proteinExistence type="predicted"/>
<dbReference type="EMBL" id="JAEMHM010000005">
    <property type="protein sequence ID" value="MBJ6724517.1"/>
    <property type="molecule type" value="Genomic_DNA"/>
</dbReference>
<evidence type="ECO:0000313" key="1">
    <source>
        <dbReference type="EMBL" id="MBJ6724517.1"/>
    </source>
</evidence>
<dbReference type="RefSeq" id="WP_199383363.1">
    <property type="nucleotide sequence ID" value="NZ_JAEMHM010000005.1"/>
</dbReference>
<gene>
    <name evidence="1" type="primary">tssF</name>
    <name evidence="1" type="ORF">JFN93_07350</name>
</gene>
<comment type="caution">
    <text evidence="1">The sequence shown here is derived from an EMBL/GenBank/DDBJ whole genome shotgun (WGS) entry which is preliminary data.</text>
</comment>
<keyword evidence="2" id="KW-1185">Reference proteome</keyword>
<accession>A0A8J7IXD2</accession>
<sequence length="578" mass="63525">MTMRYFQEELALLKELASEFAAAHPALAPMLGGPYADADVERLFEGVAFQNALLREKLEDDFPELINDLALLLCPQFLRPIPATTTVAFSPHPSMAKPLTIPAGAQLGSLPIDGTSCLFRTCWSIQLHPLELLDATFAQPAGTPPAVVLSCQLNGITLDDWQPEVISFFLCNDYPAASNLYSLLRRQLRRIVIAPEAGGRAVELPPDCLVERGLAGEDAVIPYLPEAFPGYRLIQEYFLVPQRFLFLDLVGWECWIDRGSGSRFTVRLELESSAGPAQRITRDNVVLFAVPAVNLFCHDAVPVRLDHRKERYRVRPEGLTAAQAQVFSVDKVFGLSPQGSRKRCFRPFHLFGASSSDEPVFHTSLVKSPVSGALDHFVSVTYPASGSLPEPETLSIAITCTNGSLAERLRVGDLSHATGLSPEFTSFRNVTPVTPAVMPPLGENSLWRLVSLLALNGSSLESAEKLRTLLALLLFDEQNRDRVAVAANRKRIDSIEDLVARPAERLVRGVPIRGREISVRIRGDGFAGGGDLYLFGAVLERFLAGYATLNSFTRLALHDVVKGDTIQWQPRLGHQPLL</sequence>
<dbReference type="Proteomes" id="UP000636888">
    <property type="component" value="Unassembled WGS sequence"/>
</dbReference>
<dbReference type="PIRSF" id="PIRSF028304">
    <property type="entry name" value="UCP028304"/>
    <property type="match status" value="1"/>
</dbReference>
<dbReference type="PANTHER" id="PTHR35370:SF4">
    <property type="entry name" value="TYPE VI SECRETION SYSTEM BASEPLATE SUBUNIT TSSF"/>
    <property type="match status" value="1"/>
</dbReference>
<dbReference type="InterPro" id="IPR010272">
    <property type="entry name" value="T6SS_TssF"/>
</dbReference>
<dbReference type="AlphaFoldDB" id="A0A8J7IXD2"/>
<reference evidence="1" key="1">
    <citation type="submission" date="2020-12" db="EMBL/GenBank/DDBJ databases">
        <title>Geomonas sp. Red875, isolated from river sediment.</title>
        <authorList>
            <person name="Xu Z."/>
            <person name="Zhang Z."/>
            <person name="Masuda Y."/>
            <person name="Itoh H."/>
            <person name="Senoo K."/>
        </authorList>
    </citation>
    <scope>NUCLEOTIDE SEQUENCE</scope>
    <source>
        <strain evidence="1">Red875</strain>
    </source>
</reference>
<evidence type="ECO:0000313" key="2">
    <source>
        <dbReference type="Proteomes" id="UP000636888"/>
    </source>
</evidence>